<organism evidence="1 2">
    <name type="scientific">Frankliniella fusca</name>
    <dbReference type="NCBI Taxonomy" id="407009"/>
    <lineage>
        <taxon>Eukaryota</taxon>
        <taxon>Metazoa</taxon>
        <taxon>Ecdysozoa</taxon>
        <taxon>Arthropoda</taxon>
        <taxon>Hexapoda</taxon>
        <taxon>Insecta</taxon>
        <taxon>Pterygota</taxon>
        <taxon>Neoptera</taxon>
        <taxon>Paraneoptera</taxon>
        <taxon>Thysanoptera</taxon>
        <taxon>Terebrantia</taxon>
        <taxon>Thripoidea</taxon>
        <taxon>Thripidae</taxon>
        <taxon>Frankliniella</taxon>
    </lineage>
</organism>
<accession>A0AAE1H194</accession>
<gene>
    <name evidence="1" type="ORF">KUF71_022353</name>
</gene>
<evidence type="ECO:0000313" key="1">
    <source>
        <dbReference type="EMBL" id="KAK3912899.1"/>
    </source>
</evidence>
<protein>
    <submittedName>
        <fullName evidence="1">Beta-hexosaminidase</fullName>
    </submittedName>
</protein>
<proteinExistence type="predicted"/>
<sequence length="117" mass="13882">MFQRVSFQLVLSHKNVSRLKRSYSYKIVRIEPLKPVTTQHIEEITKENQDEVIRDAIQPLRNVPYSEQLSMKDDWTSYVISRYYTIMDTHMNPPKAKKRQPLPPRPRILNICPSVSK</sequence>
<reference evidence="1" key="2">
    <citation type="journal article" date="2023" name="BMC Genomics">
        <title>Pest status, molecular evolution, and epigenetic factors derived from the genome assembly of Frankliniella fusca, a thysanopteran phytovirus vector.</title>
        <authorList>
            <person name="Catto M.A."/>
            <person name="Labadie P.E."/>
            <person name="Jacobson A.L."/>
            <person name="Kennedy G.G."/>
            <person name="Srinivasan R."/>
            <person name="Hunt B.G."/>
        </authorList>
    </citation>
    <scope>NUCLEOTIDE SEQUENCE</scope>
    <source>
        <strain evidence="1">PL_HMW_Pooled</strain>
    </source>
</reference>
<dbReference type="EMBL" id="JAHWGI010000306">
    <property type="protein sequence ID" value="KAK3912899.1"/>
    <property type="molecule type" value="Genomic_DNA"/>
</dbReference>
<comment type="caution">
    <text evidence="1">The sequence shown here is derived from an EMBL/GenBank/DDBJ whole genome shotgun (WGS) entry which is preliminary data.</text>
</comment>
<evidence type="ECO:0000313" key="2">
    <source>
        <dbReference type="Proteomes" id="UP001219518"/>
    </source>
</evidence>
<reference evidence="1" key="1">
    <citation type="submission" date="2021-07" db="EMBL/GenBank/DDBJ databases">
        <authorList>
            <person name="Catto M.A."/>
            <person name="Jacobson A."/>
            <person name="Kennedy G."/>
            <person name="Labadie P."/>
            <person name="Hunt B.G."/>
            <person name="Srinivasan R."/>
        </authorList>
    </citation>
    <scope>NUCLEOTIDE SEQUENCE</scope>
    <source>
        <strain evidence="1">PL_HMW_Pooled</strain>
        <tissue evidence="1">Head</tissue>
    </source>
</reference>
<name>A0AAE1H194_9NEOP</name>
<dbReference type="Proteomes" id="UP001219518">
    <property type="component" value="Unassembled WGS sequence"/>
</dbReference>
<keyword evidence="2" id="KW-1185">Reference proteome</keyword>
<dbReference type="AlphaFoldDB" id="A0AAE1H194"/>